<protein>
    <submittedName>
        <fullName evidence="2">Uncharacterized protein</fullName>
    </submittedName>
</protein>
<accession>A0A3P7IZW3</accession>
<sequence>MPHGILCLAQHITLWLLVLPGSFSYPSKVIIKSFTTSFDEAHVAVQALQFAADEINTGPEAPFRLGYDHYDVETGSSEGWSVVNKGEFLLYPLLLHPRSCLDQQRLLESQILSSLNIDSYQSLSEESARKK</sequence>
<proteinExistence type="predicted"/>
<feature type="signal peptide" evidence="1">
    <location>
        <begin position="1"/>
        <end position="24"/>
    </location>
</feature>
<dbReference type="OrthoDB" id="10449584at2759"/>
<reference evidence="2 3" key="1">
    <citation type="submission" date="2018-11" db="EMBL/GenBank/DDBJ databases">
        <authorList>
            <consortium name="Pathogen Informatics"/>
        </authorList>
    </citation>
    <scope>NUCLEOTIDE SEQUENCE [LARGE SCALE GENOMIC DNA]</scope>
</reference>
<keyword evidence="3" id="KW-1185">Reference proteome</keyword>
<dbReference type="EMBL" id="UYYB01019485">
    <property type="protein sequence ID" value="VDM71244.1"/>
    <property type="molecule type" value="Genomic_DNA"/>
</dbReference>
<evidence type="ECO:0000313" key="3">
    <source>
        <dbReference type="Proteomes" id="UP000270094"/>
    </source>
</evidence>
<evidence type="ECO:0000313" key="2">
    <source>
        <dbReference type="EMBL" id="VDM71244.1"/>
    </source>
</evidence>
<dbReference type="AlphaFoldDB" id="A0A3P7IZW3"/>
<gene>
    <name evidence="2" type="ORF">SVUK_LOCUS6242</name>
</gene>
<keyword evidence="1" id="KW-0732">Signal</keyword>
<feature type="chain" id="PRO_5018156309" evidence="1">
    <location>
        <begin position="25"/>
        <end position="131"/>
    </location>
</feature>
<dbReference type="Proteomes" id="UP000270094">
    <property type="component" value="Unassembled WGS sequence"/>
</dbReference>
<name>A0A3P7IZW3_STRVU</name>
<organism evidence="2 3">
    <name type="scientific">Strongylus vulgaris</name>
    <name type="common">Blood worm</name>
    <dbReference type="NCBI Taxonomy" id="40348"/>
    <lineage>
        <taxon>Eukaryota</taxon>
        <taxon>Metazoa</taxon>
        <taxon>Ecdysozoa</taxon>
        <taxon>Nematoda</taxon>
        <taxon>Chromadorea</taxon>
        <taxon>Rhabditida</taxon>
        <taxon>Rhabditina</taxon>
        <taxon>Rhabditomorpha</taxon>
        <taxon>Strongyloidea</taxon>
        <taxon>Strongylidae</taxon>
        <taxon>Strongylus</taxon>
    </lineage>
</organism>
<evidence type="ECO:0000256" key="1">
    <source>
        <dbReference type="SAM" id="SignalP"/>
    </source>
</evidence>